<evidence type="ECO:0008006" key="3">
    <source>
        <dbReference type="Google" id="ProtNLM"/>
    </source>
</evidence>
<sequence>MNNVIDRVLAAYRPLYLRGLLMDGQYRLPKPPQAPPTKGSKAIHLTPAFKSGPRRVLVTTTNTPAGLHAFSVTAKSLAERVRRTAASLIHPSRRHAS</sequence>
<evidence type="ECO:0000313" key="1">
    <source>
        <dbReference type="EMBL" id="MFK2872074.1"/>
    </source>
</evidence>
<name>A0ABW8IRL0_9GAMM</name>
<protein>
    <recommendedName>
        <fullName evidence="3">Transposase</fullName>
    </recommendedName>
</protein>
<dbReference type="Proteomes" id="UP001620405">
    <property type="component" value="Unassembled WGS sequence"/>
</dbReference>
<proteinExistence type="predicted"/>
<keyword evidence="2" id="KW-1185">Reference proteome</keyword>
<gene>
    <name evidence="1" type="ORF">ISP13_00915</name>
</gene>
<comment type="caution">
    <text evidence="1">The sequence shown here is derived from an EMBL/GenBank/DDBJ whole genome shotgun (WGS) entry which is preliminary data.</text>
</comment>
<organism evidence="1 2">
    <name type="scientific">Dyella lipolytica</name>
    <dbReference type="NCBI Taxonomy" id="1867835"/>
    <lineage>
        <taxon>Bacteria</taxon>
        <taxon>Pseudomonadati</taxon>
        <taxon>Pseudomonadota</taxon>
        <taxon>Gammaproteobacteria</taxon>
        <taxon>Lysobacterales</taxon>
        <taxon>Rhodanobacteraceae</taxon>
        <taxon>Dyella</taxon>
    </lineage>
</organism>
<evidence type="ECO:0000313" key="2">
    <source>
        <dbReference type="Proteomes" id="UP001620405"/>
    </source>
</evidence>
<dbReference type="RefSeq" id="WP_284395231.1">
    <property type="nucleotide sequence ID" value="NZ_BSNQ01000002.1"/>
</dbReference>
<accession>A0ABW8IRL0</accession>
<reference evidence="1 2" key="1">
    <citation type="submission" date="2020-10" db="EMBL/GenBank/DDBJ databases">
        <title>Phylogeny of dyella-like bacteria.</title>
        <authorList>
            <person name="Fu J."/>
        </authorList>
    </citation>
    <scope>NUCLEOTIDE SEQUENCE [LARGE SCALE GENOMIC DNA]</scope>
    <source>
        <strain evidence="1 2">DHOB07</strain>
    </source>
</reference>
<dbReference type="EMBL" id="JADIKG010000008">
    <property type="protein sequence ID" value="MFK2872074.1"/>
    <property type="molecule type" value="Genomic_DNA"/>
</dbReference>